<feature type="region of interest" description="Disordered" evidence="1">
    <location>
        <begin position="1"/>
        <end position="25"/>
    </location>
</feature>
<feature type="region of interest" description="Disordered" evidence="1">
    <location>
        <begin position="75"/>
        <end position="101"/>
    </location>
</feature>
<proteinExistence type="predicted"/>
<keyword evidence="3" id="KW-1185">Reference proteome</keyword>
<dbReference type="Proteomes" id="UP000011115">
    <property type="component" value="Unassembled WGS sequence"/>
</dbReference>
<organism evidence="2 3">
    <name type="scientific">Solanum tuberosum</name>
    <name type="common">Potato</name>
    <dbReference type="NCBI Taxonomy" id="4113"/>
    <lineage>
        <taxon>Eukaryota</taxon>
        <taxon>Viridiplantae</taxon>
        <taxon>Streptophyta</taxon>
        <taxon>Embryophyta</taxon>
        <taxon>Tracheophyta</taxon>
        <taxon>Spermatophyta</taxon>
        <taxon>Magnoliopsida</taxon>
        <taxon>eudicotyledons</taxon>
        <taxon>Gunneridae</taxon>
        <taxon>Pentapetalae</taxon>
        <taxon>asterids</taxon>
        <taxon>lamiids</taxon>
        <taxon>Solanales</taxon>
        <taxon>Solanaceae</taxon>
        <taxon>Solanoideae</taxon>
        <taxon>Solaneae</taxon>
        <taxon>Solanum</taxon>
    </lineage>
</organism>
<dbReference type="HOGENOM" id="CLU_1848637_0_0_1"/>
<accession>M1E078</accession>
<evidence type="ECO:0000313" key="2">
    <source>
        <dbReference type="EnsemblPlants" id="PGSC0003DMT400097249"/>
    </source>
</evidence>
<dbReference type="EnsemblPlants" id="PGSC0003DMT400097249">
    <property type="protein sequence ID" value="PGSC0003DMT400097249"/>
    <property type="gene ID" value="PGSC0003DMG400046820"/>
</dbReference>
<feature type="compositionally biased region" description="Basic residues" evidence="1">
    <location>
        <begin position="80"/>
        <end position="89"/>
    </location>
</feature>
<dbReference type="InParanoid" id="M1E078"/>
<evidence type="ECO:0000256" key="1">
    <source>
        <dbReference type="SAM" id="MobiDB-lite"/>
    </source>
</evidence>
<dbReference type="PaxDb" id="4113-PGSC0003DMT400097249"/>
<protein>
    <submittedName>
        <fullName evidence="2">Uncharacterized protein</fullName>
    </submittedName>
</protein>
<reference evidence="3" key="1">
    <citation type="journal article" date="2011" name="Nature">
        <title>Genome sequence and analysis of the tuber crop potato.</title>
        <authorList>
            <consortium name="The Potato Genome Sequencing Consortium"/>
        </authorList>
    </citation>
    <scope>NUCLEOTIDE SEQUENCE [LARGE SCALE GENOMIC DNA]</scope>
    <source>
        <strain evidence="3">cv. DM1-3 516 R44</strain>
    </source>
</reference>
<dbReference type="Gramene" id="PGSC0003DMT400097249">
    <property type="protein sequence ID" value="PGSC0003DMT400097249"/>
    <property type="gene ID" value="PGSC0003DMG400046820"/>
</dbReference>
<sequence>MLRCELGSENEKEKSSGFSGLGPCTLRQPVRPNHTSVAMRHLVRHGRLPPPLLRRFARLSPLEVFINPNTLRVLEESSRKEKKRKKEKRGKVQDDEDSCDPRGVIAKDFILIASQDEGLLGGATKDLEFQPRPRCSLGL</sequence>
<evidence type="ECO:0000313" key="3">
    <source>
        <dbReference type="Proteomes" id="UP000011115"/>
    </source>
</evidence>
<dbReference type="AlphaFoldDB" id="M1E078"/>
<reference evidence="2" key="2">
    <citation type="submission" date="2015-06" db="UniProtKB">
        <authorList>
            <consortium name="EnsemblPlants"/>
        </authorList>
    </citation>
    <scope>IDENTIFICATION</scope>
    <source>
        <strain evidence="2">DM1-3 516 R44</strain>
    </source>
</reference>
<name>M1E078_SOLTU</name>